<evidence type="ECO:0008006" key="6">
    <source>
        <dbReference type="Google" id="ProtNLM"/>
    </source>
</evidence>
<dbReference type="InterPro" id="IPR002938">
    <property type="entry name" value="FAD-bd"/>
</dbReference>
<evidence type="ECO:0000256" key="1">
    <source>
        <dbReference type="SAM" id="MobiDB-lite"/>
    </source>
</evidence>
<evidence type="ECO:0000259" key="2">
    <source>
        <dbReference type="Pfam" id="PF01494"/>
    </source>
</evidence>
<evidence type="ECO:0000259" key="3">
    <source>
        <dbReference type="Pfam" id="PF21688"/>
    </source>
</evidence>
<dbReference type="PIRSF" id="PIRSF038984">
    <property type="entry name" value="FAD_binding_protein"/>
    <property type="match status" value="1"/>
</dbReference>
<dbReference type="RefSeq" id="WP_113957946.1">
    <property type="nucleotide sequence ID" value="NZ_QNRR01000002.1"/>
</dbReference>
<feature type="region of interest" description="Disordered" evidence="1">
    <location>
        <begin position="85"/>
        <end position="108"/>
    </location>
</feature>
<sequence>MLQVSQLRLPVDHSDKDLRRAISKILGIKPDFIRRVKVKQRAVDARKRDEVLFCYTLLVDVDREQGVLKRAGKPGRVELVPDETYRELPEAPASEQAESGEGTPAVAAKPAIHKKPRVVVVGTGPCGLLCGLLLARQGFKPILLERGKAAGPRARDVTGFWRRGLDFNPDSNVQFGEGGAGTFSDGKLYTQIRDREHRIPWILRELVKAGAPEDILVKSRPHIGTDRLIKVVRTIREEIIALGGEVRFETRVKDVVIEKGVMQAVVTAQGETIEADKFVFAVGHSSRDTFEALHARGVPFEAKPFSVGVRIEHPQGLVDRSQFGQWAGDPKLGAAAYKFAVHAATGRTAYSFCMCPGGLVVAATSEPDMVVTNGMSSYARAESNANAGFMVDVRPEDFPANDPLGGIKFQRALEKKAFAMGGSNYRAPAQLLEDFIKGKASTGQGKVKPSYEPGVTWGNLHDLLPDYVCETLIQSVPLIEKGLRGFSLPDAVLTGAETRSSSPVRIPRDPETCECISVKNFLPAGEGAGYAGGIISAAVDGMRVAEMLIHQAV</sequence>
<feature type="domain" description="FAD-binding" evidence="2">
    <location>
        <begin position="117"/>
        <end position="150"/>
    </location>
</feature>
<dbReference type="Pfam" id="PF21688">
    <property type="entry name" value="FAD-depend_C"/>
    <property type="match status" value="1"/>
</dbReference>
<dbReference type="PANTHER" id="PTHR42842:SF3">
    <property type="entry name" value="FAD_NAD(P)-BINDING OXIDOREDUCTASE FAMILY PROTEIN"/>
    <property type="match status" value="1"/>
</dbReference>
<accession>A0A366HU46</accession>
<dbReference type="SUPFAM" id="SSF51905">
    <property type="entry name" value="FAD/NAD(P)-binding domain"/>
    <property type="match status" value="1"/>
</dbReference>
<dbReference type="PANTHER" id="PTHR42842">
    <property type="entry name" value="FAD/NAD(P)-BINDING OXIDOREDUCTASE"/>
    <property type="match status" value="1"/>
</dbReference>
<dbReference type="InterPro" id="IPR049516">
    <property type="entry name" value="FAD-depend_C"/>
</dbReference>
<dbReference type="InterPro" id="IPR036188">
    <property type="entry name" value="FAD/NAD-bd_sf"/>
</dbReference>
<name>A0A366HU46_9BACT</name>
<protein>
    <recommendedName>
        <fullName evidence="6">FAD-binding domain-containing protein</fullName>
    </recommendedName>
</protein>
<dbReference type="GO" id="GO:0071949">
    <property type="term" value="F:FAD binding"/>
    <property type="evidence" value="ECO:0007669"/>
    <property type="project" value="InterPro"/>
</dbReference>
<dbReference type="Proteomes" id="UP000253426">
    <property type="component" value="Unassembled WGS sequence"/>
</dbReference>
<dbReference type="InterPro" id="IPR028348">
    <property type="entry name" value="FAD-binding_protein"/>
</dbReference>
<evidence type="ECO:0000313" key="5">
    <source>
        <dbReference type="Proteomes" id="UP000253426"/>
    </source>
</evidence>
<reference evidence="4 5" key="1">
    <citation type="submission" date="2018-06" db="EMBL/GenBank/DDBJ databases">
        <title>Genomic Encyclopedia of Type Strains, Phase IV (KMG-IV): sequencing the most valuable type-strain genomes for metagenomic binning, comparative biology and taxonomic classification.</title>
        <authorList>
            <person name="Goeker M."/>
        </authorList>
    </citation>
    <scope>NUCLEOTIDE SEQUENCE [LARGE SCALE GENOMIC DNA]</scope>
    <source>
        <strain evidence="4 5">DSM 25532</strain>
    </source>
</reference>
<dbReference type="Gene3D" id="3.30.70.2700">
    <property type="match status" value="1"/>
</dbReference>
<organism evidence="4 5">
    <name type="scientific">Roseimicrobium gellanilyticum</name>
    <dbReference type="NCBI Taxonomy" id="748857"/>
    <lineage>
        <taxon>Bacteria</taxon>
        <taxon>Pseudomonadati</taxon>
        <taxon>Verrucomicrobiota</taxon>
        <taxon>Verrucomicrobiia</taxon>
        <taxon>Verrucomicrobiales</taxon>
        <taxon>Verrucomicrobiaceae</taxon>
        <taxon>Roseimicrobium</taxon>
    </lineage>
</organism>
<gene>
    <name evidence="4" type="ORF">DES53_102825</name>
</gene>
<dbReference type="AlphaFoldDB" id="A0A366HU46"/>
<dbReference type="Gene3D" id="3.50.50.60">
    <property type="entry name" value="FAD/NAD(P)-binding domain"/>
    <property type="match status" value="2"/>
</dbReference>
<proteinExistence type="predicted"/>
<dbReference type="OrthoDB" id="9762921at2"/>
<evidence type="ECO:0000313" key="4">
    <source>
        <dbReference type="EMBL" id="RBP46434.1"/>
    </source>
</evidence>
<keyword evidence="5" id="KW-1185">Reference proteome</keyword>
<dbReference type="Pfam" id="PF01494">
    <property type="entry name" value="FAD_binding_3"/>
    <property type="match status" value="1"/>
</dbReference>
<feature type="domain" description="FAD-dependent protein C-terminal" evidence="3">
    <location>
        <begin position="304"/>
        <end position="500"/>
    </location>
</feature>
<comment type="caution">
    <text evidence="4">The sequence shown here is derived from an EMBL/GenBank/DDBJ whole genome shotgun (WGS) entry which is preliminary data.</text>
</comment>
<dbReference type="EMBL" id="QNRR01000002">
    <property type="protein sequence ID" value="RBP46434.1"/>
    <property type="molecule type" value="Genomic_DNA"/>
</dbReference>